<evidence type="ECO:0000313" key="3">
    <source>
        <dbReference type="EMBL" id="MEA1303988.1"/>
    </source>
</evidence>
<evidence type="ECO:0000313" key="4">
    <source>
        <dbReference type="Proteomes" id="UP001289581"/>
    </source>
</evidence>
<dbReference type="Proteomes" id="UP001289581">
    <property type="component" value="Unassembled WGS sequence"/>
</dbReference>
<evidence type="ECO:0000256" key="1">
    <source>
        <dbReference type="SAM" id="MobiDB-lite"/>
    </source>
</evidence>
<dbReference type="AlphaFoldDB" id="A0AAW9KST9"/>
<proteinExistence type="predicted"/>
<protein>
    <submittedName>
        <fullName evidence="3">Serine/arginine repetitive matrix protein 1</fullName>
    </submittedName>
</protein>
<keyword evidence="2" id="KW-0732">Signal</keyword>
<name>A0AAW9KST9_9ACTO</name>
<accession>A0AAW9KST9</accession>
<feature type="chain" id="PRO_5043499834" evidence="2">
    <location>
        <begin position="44"/>
        <end position="257"/>
    </location>
</feature>
<gene>
    <name evidence="3" type="ORF">QU665_02655</name>
</gene>
<organism evidence="3 4">
    <name type="scientific">Actinomyces oris</name>
    <dbReference type="NCBI Taxonomy" id="544580"/>
    <lineage>
        <taxon>Bacteria</taxon>
        <taxon>Bacillati</taxon>
        <taxon>Actinomycetota</taxon>
        <taxon>Actinomycetes</taxon>
        <taxon>Actinomycetales</taxon>
        <taxon>Actinomycetaceae</taxon>
        <taxon>Actinomyces</taxon>
    </lineage>
</organism>
<sequence length="257" mass="27481">MPHPAPHHRQMFLARTLSRTRRLALGMCLAASLALSACGPAHKGQLSVEPAGASAEASVSDSEPSETPRPTPSKTPSATPSAAATWSPPSVTFTNEDTSIWSRNDDLANTSKNSDTVHIEGYQFTNGQVCQGYISQYVSEEYFTPHPIDGLQSMTDVSIKTDDYTTYQTTGTPSPVEAVRDDNGTMPGYEVGFSGSVNFSNAPNTPVVGYRFSRTVGKEGYVLNVGLVCQTDTPASFEQWHTILAGIRVQGIDAGAM</sequence>
<comment type="caution">
    <text evidence="3">The sequence shown here is derived from an EMBL/GenBank/DDBJ whole genome shotgun (WGS) entry which is preliminary data.</text>
</comment>
<dbReference type="RefSeq" id="WP_322911609.1">
    <property type="nucleotide sequence ID" value="NZ_JAXBCZ010000001.1"/>
</dbReference>
<reference evidence="3 4" key="1">
    <citation type="submission" date="2023-06" db="EMBL/GenBank/DDBJ databases">
        <title>Actinomyces orist ORNL 0101 HMT-893 genome.</title>
        <authorList>
            <person name="Johnston C.D."/>
            <person name="Chen T."/>
            <person name="Dewhirst F.E."/>
        </authorList>
    </citation>
    <scope>NUCLEOTIDE SEQUENCE [LARGE SCALE GENOMIC DNA]</scope>
    <source>
        <strain evidence="3 4">ORNL 0101</strain>
    </source>
</reference>
<dbReference type="EMBL" id="JAXBCZ010000001">
    <property type="protein sequence ID" value="MEA1303988.1"/>
    <property type="molecule type" value="Genomic_DNA"/>
</dbReference>
<feature type="region of interest" description="Disordered" evidence="1">
    <location>
        <begin position="42"/>
        <end position="98"/>
    </location>
</feature>
<evidence type="ECO:0000256" key="2">
    <source>
        <dbReference type="SAM" id="SignalP"/>
    </source>
</evidence>
<feature type="signal peptide" evidence="2">
    <location>
        <begin position="1"/>
        <end position="43"/>
    </location>
</feature>
<feature type="compositionally biased region" description="Low complexity" evidence="1">
    <location>
        <begin position="74"/>
        <end position="92"/>
    </location>
</feature>
<keyword evidence="4" id="KW-1185">Reference proteome</keyword>